<protein>
    <recommendedName>
        <fullName evidence="1">HTH-type transcriptional repressor Sco4008 C-terminal domain-containing protein</fullName>
    </recommendedName>
</protein>
<dbReference type="Gene3D" id="1.10.357.10">
    <property type="entry name" value="Tetracycline Repressor, domain 2"/>
    <property type="match status" value="1"/>
</dbReference>
<evidence type="ECO:0000313" key="2">
    <source>
        <dbReference type="EMBL" id="MCK9795249.1"/>
    </source>
</evidence>
<dbReference type="SUPFAM" id="SSF48498">
    <property type="entry name" value="Tetracyclin repressor-like, C-terminal domain"/>
    <property type="match status" value="1"/>
</dbReference>
<dbReference type="Proteomes" id="UP001651050">
    <property type="component" value="Unassembled WGS sequence"/>
</dbReference>
<dbReference type="EMBL" id="JALQCY010000005">
    <property type="protein sequence ID" value="MCK9795249.1"/>
    <property type="molecule type" value="Genomic_DNA"/>
</dbReference>
<keyword evidence="3" id="KW-1185">Reference proteome</keyword>
<comment type="caution">
    <text evidence="2">The sequence shown here is derived from an EMBL/GenBank/DDBJ whole genome shotgun (WGS) entry which is preliminary data.</text>
</comment>
<dbReference type="InterPro" id="IPR041467">
    <property type="entry name" value="Sco4008_C"/>
</dbReference>
<sequence length="143" mass="16032">MYSFYAGKQELFDGVFDEIVHRTVSEVPMDANHLPEYAARLHDANLAHPEVVRFLDWYRRERGAAAQRDTVTESMREKARAIATAQEHGVLTKKLGAEQVLALVLTIANMWVQQAEDVTTLVPAAMQRQTIKDAVARITAPSV</sequence>
<dbReference type="InterPro" id="IPR036271">
    <property type="entry name" value="Tet_transcr_reg_TetR-rel_C_sf"/>
</dbReference>
<reference evidence="2 3" key="1">
    <citation type="submission" date="2022-02" db="EMBL/GenBank/DDBJ databases">
        <title>The car tank lid bacteriome: a reservoir of bacteria with potential in bioremediation of fuel.</title>
        <authorList>
            <person name="Vidal-Verdu A."/>
            <person name="Gomez-Martinez D."/>
            <person name="Latorre-Perez A."/>
            <person name="Pereto J."/>
            <person name="Porcar M."/>
        </authorList>
    </citation>
    <scope>NUCLEOTIDE SEQUENCE [LARGE SCALE GENOMIC DNA]</scope>
    <source>
        <strain evidence="2 3">4D.3</strain>
    </source>
</reference>
<evidence type="ECO:0000259" key="1">
    <source>
        <dbReference type="Pfam" id="PF17926"/>
    </source>
</evidence>
<feature type="domain" description="HTH-type transcriptional repressor Sco4008 C-terminal" evidence="1">
    <location>
        <begin position="34"/>
        <end position="137"/>
    </location>
</feature>
<name>A0ABT0J762_9MICO</name>
<evidence type="ECO:0000313" key="3">
    <source>
        <dbReference type="Proteomes" id="UP001651050"/>
    </source>
</evidence>
<dbReference type="Pfam" id="PF17926">
    <property type="entry name" value="TetR_C_21"/>
    <property type="match status" value="1"/>
</dbReference>
<organism evidence="2 3">
    <name type="scientific">Isoptericola peretonis</name>
    <dbReference type="NCBI Taxonomy" id="2918523"/>
    <lineage>
        <taxon>Bacteria</taxon>
        <taxon>Bacillati</taxon>
        <taxon>Actinomycetota</taxon>
        <taxon>Actinomycetes</taxon>
        <taxon>Micrococcales</taxon>
        <taxon>Promicromonosporaceae</taxon>
        <taxon>Isoptericola</taxon>
    </lineage>
</organism>
<accession>A0ABT0J762</accession>
<gene>
    <name evidence="2" type="ORF">M1843_15975</name>
</gene>
<proteinExistence type="predicted"/>